<accession>A0A6A4FRN2</accession>
<evidence type="ECO:0000313" key="6">
    <source>
        <dbReference type="Proteomes" id="UP000429607"/>
    </source>
</evidence>
<dbReference type="Proteomes" id="UP000435112">
    <property type="component" value="Unassembled WGS sequence"/>
</dbReference>
<reference evidence="5 7" key="1">
    <citation type="submission" date="2018-08" db="EMBL/GenBank/DDBJ databases">
        <title>Genomic investigation of the strawberry pathogen Phytophthora fragariae indicates pathogenicity is determined by transcriptional variation in three key races.</title>
        <authorList>
            <person name="Adams T.M."/>
            <person name="Armitage A.D."/>
            <person name="Sobczyk M.K."/>
            <person name="Bates H.J."/>
            <person name="Dunwell J.M."/>
            <person name="Nellist C.F."/>
            <person name="Harrison R.J."/>
        </authorList>
    </citation>
    <scope>NUCLEOTIDE SEQUENCE [LARGE SCALE GENOMIC DNA]</scope>
    <source>
        <strain evidence="3 6">SCRP249</strain>
        <strain evidence="4 8">SCRP324</strain>
        <strain evidence="5 7">SCRP333</strain>
    </source>
</reference>
<protein>
    <submittedName>
        <fullName evidence="5">Uncharacterized protein</fullName>
    </submittedName>
</protein>
<name>A0A6A4FRN2_9STRA</name>
<feature type="region of interest" description="Disordered" evidence="2">
    <location>
        <begin position="1"/>
        <end position="85"/>
    </location>
</feature>
<proteinExistence type="predicted"/>
<evidence type="ECO:0000313" key="5">
    <source>
        <dbReference type="EMBL" id="KAE9349778.1"/>
    </source>
</evidence>
<feature type="compositionally biased region" description="Polar residues" evidence="2">
    <location>
        <begin position="1"/>
        <end position="10"/>
    </location>
</feature>
<evidence type="ECO:0000313" key="4">
    <source>
        <dbReference type="EMBL" id="KAE9035533.1"/>
    </source>
</evidence>
<dbReference type="Proteomes" id="UP000434957">
    <property type="component" value="Unassembled WGS sequence"/>
</dbReference>
<feature type="compositionally biased region" description="Acidic residues" evidence="2">
    <location>
        <begin position="54"/>
        <end position="77"/>
    </location>
</feature>
<organism evidence="5 7">
    <name type="scientific">Phytophthora rubi</name>
    <dbReference type="NCBI Taxonomy" id="129364"/>
    <lineage>
        <taxon>Eukaryota</taxon>
        <taxon>Sar</taxon>
        <taxon>Stramenopiles</taxon>
        <taxon>Oomycota</taxon>
        <taxon>Peronosporomycetes</taxon>
        <taxon>Peronosporales</taxon>
        <taxon>Peronosporaceae</taxon>
        <taxon>Phytophthora</taxon>
    </lineage>
</organism>
<feature type="region of interest" description="Disordered" evidence="2">
    <location>
        <begin position="243"/>
        <end position="263"/>
    </location>
</feature>
<evidence type="ECO:0000256" key="2">
    <source>
        <dbReference type="SAM" id="MobiDB-lite"/>
    </source>
</evidence>
<gene>
    <name evidence="3" type="ORF">PR001_g11694</name>
    <name evidence="4" type="ORF">PR002_g7524</name>
    <name evidence="5" type="ORF">PR003_g5714</name>
</gene>
<feature type="coiled-coil region" evidence="1">
    <location>
        <begin position="88"/>
        <end position="147"/>
    </location>
</feature>
<dbReference type="AlphaFoldDB" id="A0A6A4FRN2"/>
<dbReference type="EMBL" id="QXFT01000242">
    <property type="protein sequence ID" value="KAE9349778.1"/>
    <property type="molecule type" value="Genomic_DNA"/>
</dbReference>
<keyword evidence="1" id="KW-0175">Coiled coil</keyword>
<evidence type="ECO:0000313" key="7">
    <source>
        <dbReference type="Proteomes" id="UP000434957"/>
    </source>
</evidence>
<keyword evidence="7" id="KW-1185">Reference proteome</keyword>
<evidence type="ECO:0000256" key="1">
    <source>
        <dbReference type="SAM" id="Coils"/>
    </source>
</evidence>
<dbReference type="EMBL" id="QXFV01000729">
    <property type="protein sequence ID" value="KAE9028631.1"/>
    <property type="molecule type" value="Genomic_DNA"/>
</dbReference>
<dbReference type="OrthoDB" id="98876at2759"/>
<dbReference type="EMBL" id="QXFU01000362">
    <property type="protein sequence ID" value="KAE9035533.1"/>
    <property type="molecule type" value="Genomic_DNA"/>
</dbReference>
<dbReference type="Proteomes" id="UP000429607">
    <property type="component" value="Unassembled WGS sequence"/>
</dbReference>
<feature type="compositionally biased region" description="Basic and acidic residues" evidence="2">
    <location>
        <begin position="32"/>
        <end position="42"/>
    </location>
</feature>
<comment type="caution">
    <text evidence="5">The sequence shown here is derived from an EMBL/GenBank/DDBJ whole genome shotgun (WGS) entry which is preliminary data.</text>
</comment>
<sequence>MAEFTSSCSVPRSLPPAASLFSTSSLGDEWEDKLKSVDKDTIVAKVMPVWTREQDEDNQDNQDSDDPHEGDDGESPDSEISPSRCRDLQQLRSENRALVQRLALMETQHAQHIDDLEAKLQRAAMSHKEMEQKLKLQLETVRQEQQAAVENARKVRTILTCVSNWMRQVQRSAQAERHVVKTVSRDLELTMTPRSDSPYTLWTTGASLATNVHECHESPKATNNIVLDDNSLRSDCYGVQIDGVSEPRQPTLPPPAPGRNRSKSLPGKCFNYVGYSIASPCSRPSEVVLKPIGGTEIVLDGLKIKSRDDTPVPKRGPGSLFAYCAQVVTTSLAGVRSSPEPRAKVTPAWKTDRLAPVREELEVDEETGQCRGRASSQRLTVAPPSFSIGLL</sequence>
<evidence type="ECO:0000313" key="3">
    <source>
        <dbReference type="EMBL" id="KAE9028631.1"/>
    </source>
</evidence>
<evidence type="ECO:0000313" key="8">
    <source>
        <dbReference type="Proteomes" id="UP000435112"/>
    </source>
</evidence>